<name>A0A5B7JPF9_PORTR</name>
<gene>
    <name evidence="1" type="ORF">E2C01_090170</name>
</gene>
<organism evidence="1 2">
    <name type="scientific">Portunus trituberculatus</name>
    <name type="common">Swimming crab</name>
    <name type="synonym">Neptunus trituberculatus</name>
    <dbReference type="NCBI Taxonomy" id="210409"/>
    <lineage>
        <taxon>Eukaryota</taxon>
        <taxon>Metazoa</taxon>
        <taxon>Ecdysozoa</taxon>
        <taxon>Arthropoda</taxon>
        <taxon>Crustacea</taxon>
        <taxon>Multicrustacea</taxon>
        <taxon>Malacostraca</taxon>
        <taxon>Eumalacostraca</taxon>
        <taxon>Eucarida</taxon>
        <taxon>Decapoda</taxon>
        <taxon>Pleocyemata</taxon>
        <taxon>Brachyura</taxon>
        <taxon>Eubrachyura</taxon>
        <taxon>Portunoidea</taxon>
        <taxon>Portunidae</taxon>
        <taxon>Portuninae</taxon>
        <taxon>Portunus</taxon>
    </lineage>
</organism>
<evidence type="ECO:0000313" key="2">
    <source>
        <dbReference type="Proteomes" id="UP000324222"/>
    </source>
</evidence>
<keyword evidence="2" id="KW-1185">Reference proteome</keyword>
<comment type="caution">
    <text evidence="1">The sequence shown here is derived from an EMBL/GenBank/DDBJ whole genome shotgun (WGS) entry which is preliminary data.</text>
</comment>
<protein>
    <submittedName>
        <fullName evidence="1">Uncharacterized protein</fullName>
    </submittedName>
</protein>
<proteinExistence type="predicted"/>
<evidence type="ECO:0000313" key="1">
    <source>
        <dbReference type="EMBL" id="MPC94978.1"/>
    </source>
</evidence>
<reference evidence="1 2" key="1">
    <citation type="submission" date="2019-05" db="EMBL/GenBank/DDBJ databases">
        <title>Another draft genome of Portunus trituberculatus and its Hox gene families provides insights of decapod evolution.</title>
        <authorList>
            <person name="Jeong J.-H."/>
            <person name="Song I."/>
            <person name="Kim S."/>
            <person name="Choi T."/>
            <person name="Kim D."/>
            <person name="Ryu S."/>
            <person name="Kim W."/>
        </authorList>
    </citation>
    <scope>NUCLEOTIDE SEQUENCE [LARGE SCALE GENOMIC DNA]</scope>
    <source>
        <tissue evidence="1">Muscle</tissue>
    </source>
</reference>
<dbReference type="AlphaFoldDB" id="A0A5B7JPF9"/>
<accession>A0A5B7JPF9</accession>
<sequence>MERQADIIHAHAAAAMLGIAIHRGEEEQLPAGEGKGGVRGKI</sequence>
<dbReference type="Proteomes" id="UP000324222">
    <property type="component" value="Unassembled WGS sequence"/>
</dbReference>
<dbReference type="EMBL" id="VSRR010100510">
    <property type="protein sequence ID" value="MPC94978.1"/>
    <property type="molecule type" value="Genomic_DNA"/>
</dbReference>